<dbReference type="CDD" id="cd01949">
    <property type="entry name" value="GGDEF"/>
    <property type="match status" value="1"/>
</dbReference>
<accession>I2Q490</accession>
<dbReference type="EMBL" id="JH600068">
    <property type="protein sequence ID" value="EIG54596.1"/>
    <property type="molecule type" value="Genomic_DNA"/>
</dbReference>
<dbReference type="InterPro" id="IPR029787">
    <property type="entry name" value="Nucleotide_cyclase"/>
</dbReference>
<evidence type="ECO:0000256" key="2">
    <source>
        <dbReference type="ARBA" id="ARBA00034247"/>
    </source>
</evidence>
<dbReference type="Gene3D" id="3.30.70.270">
    <property type="match status" value="1"/>
</dbReference>
<dbReference type="STRING" id="596152.DesU5LDRAFT_2954"/>
<sequence>MPDFLSLLHAPTMVLMVVVLYAALSLVLVYAYACRRTYPGFGAMTLGQVLWTVGIFLNFYRFLGEAPSLLLGSALTLSHGALLFLGLARYGRMPDVARRSAVNIGLYCVAMLLLGYYLLVDFNTCRRAFVYSLCCALVYGRIALEPFLVRRWRTYATQPVFSGIFGLVAVLFFLRAIVSWQAVDCPVTSPDVLVKQLLLLAMLCSPLLIFCILAMTSSRVEAELGEARDELRHLAETDVLTGLPNRRHFLRLAGEALGRAREQGLGVSLVMLDLDNFKTINDTHGHQAGDRVLRGVGRCLADALQAPGRVGRLGGEEFGVLLPGVTGPAAVAVAERLRRSLEALQPDGLAVTASFGVAEGAKDVDALLALADECLYAAKRAGRNRVEPQPAAVAAPGP</sequence>
<dbReference type="GO" id="GO:1902201">
    <property type="term" value="P:negative regulation of bacterial-type flagellum-dependent cell motility"/>
    <property type="evidence" value="ECO:0007669"/>
    <property type="project" value="TreeGrafter"/>
</dbReference>
<dbReference type="OrthoDB" id="9813903at2"/>
<evidence type="ECO:0000256" key="1">
    <source>
        <dbReference type="ARBA" id="ARBA00012528"/>
    </source>
</evidence>
<feature type="transmembrane region" description="Helical" evidence="3">
    <location>
        <begin position="160"/>
        <end position="177"/>
    </location>
</feature>
<dbReference type="GO" id="GO:0052621">
    <property type="term" value="F:diguanylate cyclase activity"/>
    <property type="evidence" value="ECO:0007669"/>
    <property type="project" value="UniProtKB-EC"/>
</dbReference>
<name>I2Q490_9BACT</name>
<keyword evidence="3" id="KW-0812">Transmembrane</keyword>
<dbReference type="SUPFAM" id="SSF55073">
    <property type="entry name" value="Nucleotide cyclase"/>
    <property type="match status" value="1"/>
</dbReference>
<dbReference type="SMART" id="SM00267">
    <property type="entry name" value="GGDEF"/>
    <property type="match status" value="1"/>
</dbReference>
<keyword evidence="3" id="KW-1133">Transmembrane helix</keyword>
<dbReference type="NCBIfam" id="TIGR00254">
    <property type="entry name" value="GGDEF"/>
    <property type="match status" value="1"/>
</dbReference>
<keyword evidence="3" id="KW-0472">Membrane</keyword>
<feature type="transmembrane region" description="Helical" evidence="3">
    <location>
        <begin position="69"/>
        <end position="88"/>
    </location>
</feature>
<proteinExistence type="predicted"/>
<feature type="domain" description="GGDEF" evidence="4">
    <location>
        <begin position="265"/>
        <end position="391"/>
    </location>
</feature>
<evidence type="ECO:0000313" key="5">
    <source>
        <dbReference type="EMBL" id="EIG54596.1"/>
    </source>
</evidence>
<dbReference type="FunFam" id="3.30.70.270:FF:000001">
    <property type="entry name" value="Diguanylate cyclase domain protein"/>
    <property type="match status" value="1"/>
</dbReference>
<dbReference type="PROSITE" id="PS50887">
    <property type="entry name" value="GGDEF"/>
    <property type="match status" value="1"/>
</dbReference>
<dbReference type="PANTHER" id="PTHR45138:SF9">
    <property type="entry name" value="DIGUANYLATE CYCLASE DGCM-RELATED"/>
    <property type="match status" value="1"/>
</dbReference>
<dbReference type="Pfam" id="PF00990">
    <property type="entry name" value="GGDEF"/>
    <property type="match status" value="1"/>
</dbReference>
<dbReference type="HOGENOM" id="CLU_000445_11_1_7"/>
<organism evidence="5">
    <name type="scientific">Desulfovibrio sp. U5L</name>
    <dbReference type="NCBI Taxonomy" id="596152"/>
    <lineage>
        <taxon>Bacteria</taxon>
        <taxon>Pseudomonadati</taxon>
        <taxon>Thermodesulfobacteriota</taxon>
        <taxon>Desulfovibrionia</taxon>
        <taxon>Desulfovibrionales</taxon>
        <taxon>Desulfovibrionaceae</taxon>
        <taxon>Desulfovibrio</taxon>
    </lineage>
</organism>
<dbReference type="GO" id="GO:0043709">
    <property type="term" value="P:cell adhesion involved in single-species biofilm formation"/>
    <property type="evidence" value="ECO:0007669"/>
    <property type="project" value="TreeGrafter"/>
</dbReference>
<dbReference type="EC" id="2.7.7.65" evidence="1"/>
<evidence type="ECO:0000256" key="3">
    <source>
        <dbReference type="SAM" id="Phobius"/>
    </source>
</evidence>
<dbReference type="InterPro" id="IPR050469">
    <property type="entry name" value="Diguanylate_Cyclase"/>
</dbReference>
<dbReference type="PANTHER" id="PTHR45138">
    <property type="entry name" value="REGULATORY COMPONENTS OF SENSORY TRANSDUCTION SYSTEM"/>
    <property type="match status" value="1"/>
</dbReference>
<feature type="transmembrane region" description="Helical" evidence="3">
    <location>
        <begin position="130"/>
        <end position="148"/>
    </location>
</feature>
<protein>
    <recommendedName>
        <fullName evidence="1">diguanylate cyclase</fullName>
        <ecNumber evidence="1">2.7.7.65</ecNumber>
    </recommendedName>
</protein>
<dbReference type="InterPro" id="IPR000160">
    <property type="entry name" value="GGDEF_dom"/>
</dbReference>
<dbReference type="AlphaFoldDB" id="I2Q490"/>
<feature type="transmembrane region" description="Helical" evidence="3">
    <location>
        <begin position="197"/>
        <end position="215"/>
    </location>
</feature>
<feature type="transmembrane region" description="Helical" evidence="3">
    <location>
        <begin position="40"/>
        <end position="63"/>
    </location>
</feature>
<feature type="transmembrane region" description="Helical" evidence="3">
    <location>
        <begin position="100"/>
        <end position="118"/>
    </location>
</feature>
<gene>
    <name evidence="5" type="ORF">DesU5LDRAFT_2954</name>
</gene>
<reference evidence="5" key="1">
    <citation type="submission" date="2011-11" db="EMBL/GenBank/DDBJ databases">
        <title>Improved High-Quality Draft sequence of Desulfovibrio sp. U5L.</title>
        <authorList>
            <consortium name="US DOE Joint Genome Institute"/>
            <person name="Lucas S."/>
            <person name="Han J."/>
            <person name="Lapidus A."/>
            <person name="Cheng J.-F."/>
            <person name="Goodwin L."/>
            <person name="Pitluck S."/>
            <person name="Peters L."/>
            <person name="Ovchinnikova G."/>
            <person name="Held B."/>
            <person name="Detter J.C."/>
            <person name="Han C."/>
            <person name="Tapia R."/>
            <person name="Land M."/>
            <person name="Hauser L."/>
            <person name="Kyrpides N."/>
            <person name="Ivanova N."/>
            <person name="Pagani I."/>
            <person name="Gabster J."/>
            <person name="Walker C."/>
            <person name="Stolyar S."/>
            <person name="Stahl D."/>
            <person name="Arkin A."/>
            <person name="Dehal P."/>
            <person name="Hazen T."/>
            <person name="Woyke T."/>
        </authorList>
    </citation>
    <scope>NUCLEOTIDE SEQUENCE [LARGE SCALE GENOMIC DNA]</scope>
    <source>
        <strain evidence="5">U5L</strain>
    </source>
</reference>
<dbReference type="GO" id="GO:0005886">
    <property type="term" value="C:plasma membrane"/>
    <property type="evidence" value="ECO:0007669"/>
    <property type="project" value="TreeGrafter"/>
</dbReference>
<feature type="transmembrane region" description="Helical" evidence="3">
    <location>
        <begin position="12"/>
        <end position="33"/>
    </location>
</feature>
<dbReference type="eggNOG" id="COG3706">
    <property type="taxonomic scope" value="Bacteria"/>
</dbReference>
<evidence type="ECO:0000259" key="4">
    <source>
        <dbReference type="PROSITE" id="PS50887"/>
    </source>
</evidence>
<comment type="catalytic activity">
    <reaction evidence="2">
        <text>2 GTP = 3',3'-c-di-GMP + 2 diphosphate</text>
        <dbReference type="Rhea" id="RHEA:24898"/>
        <dbReference type="ChEBI" id="CHEBI:33019"/>
        <dbReference type="ChEBI" id="CHEBI:37565"/>
        <dbReference type="ChEBI" id="CHEBI:58805"/>
        <dbReference type="EC" id="2.7.7.65"/>
    </reaction>
</comment>
<dbReference type="InterPro" id="IPR043128">
    <property type="entry name" value="Rev_trsase/Diguanyl_cyclase"/>
</dbReference>